<accession>A0A4Z1ERG7</accession>
<evidence type="ECO:0000313" key="3">
    <source>
        <dbReference type="Proteomes" id="UP000297777"/>
    </source>
</evidence>
<name>A0A4Z1ERG7_9HELO</name>
<dbReference type="EMBL" id="PQXH01000106">
    <property type="protein sequence ID" value="TGO11587.1"/>
    <property type="molecule type" value="Genomic_DNA"/>
</dbReference>
<organism evidence="2 3">
    <name type="scientific">Botrytis tulipae</name>
    <dbReference type="NCBI Taxonomy" id="87230"/>
    <lineage>
        <taxon>Eukaryota</taxon>
        <taxon>Fungi</taxon>
        <taxon>Dikarya</taxon>
        <taxon>Ascomycota</taxon>
        <taxon>Pezizomycotina</taxon>
        <taxon>Leotiomycetes</taxon>
        <taxon>Helotiales</taxon>
        <taxon>Sclerotiniaceae</taxon>
        <taxon>Botrytis</taxon>
    </lineage>
</organism>
<evidence type="ECO:0000256" key="1">
    <source>
        <dbReference type="SAM" id="MobiDB-lite"/>
    </source>
</evidence>
<evidence type="ECO:0000313" key="2">
    <source>
        <dbReference type="EMBL" id="TGO11587.1"/>
    </source>
</evidence>
<reference evidence="2 3" key="1">
    <citation type="submission" date="2017-12" db="EMBL/GenBank/DDBJ databases">
        <title>Comparative genomics of Botrytis spp.</title>
        <authorList>
            <person name="Valero-Jimenez C.A."/>
            <person name="Tapia P."/>
            <person name="Veloso J."/>
            <person name="Silva-Moreno E."/>
            <person name="Staats M."/>
            <person name="Valdes J.H."/>
            <person name="Van Kan J.A.L."/>
        </authorList>
    </citation>
    <scope>NUCLEOTIDE SEQUENCE [LARGE SCALE GENOMIC DNA]</scope>
    <source>
        <strain evidence="2 3">Bt9001</strain>
    </source>
</reference>
<sequence>MQHDKFPRDKKADILTRQITMPGELWGDLHVKSDRFRNEQADNNPKRNEQPRKSHKDTKNNS</sequence>
<keyword evidence="3" id="KW-1185">Reference proteome</keyword>
<feature type="region of interest" description="Disordered" evidence="1">
    <location>
        <begin position="32"/>
        <end position="62"/>
    </location>
</feature>
<gene>
    <name evidence="2" type="ORF">BTUL_0106g00260</name>
</gene>
<protein>
    <submittedName>
        <fullName evidence="2">Uncharacterized protein</fullName>
    </submittedName>
</protein>
<proteinExistence type="predicted"/>
<comment type="caution">
    <text evidence="2">The sequence shown here is derived from an EMBL/GenBank/DDBJ whole genome shotgun (WGS) entry which is preliminary data.</text>
</comment>
<dbReference type="Proteomes" id="UP000297777">
    <property type="component" value="Unassembled WGS sequence"/>
</dbReference>
<dbReference type="AlphaFoldDB" id="A0A4Z1ERG7"/>